<feature type="domain" description="CusB-like beta-barrel" evidence="4">
    <location>
        <begin position="216"/>
        <end position="287"/>
    </location>
</feature>
<dbReference type="Gene3D" id="2.40.420.20">
    <property type="match status" value="1"/>
</dbReference>
<dbReference type="Pfam" id="PF25967">
    <property type="entry name" value="RND-MFP_C"/>
    <property type="match status" value="1"/>
</dbReference>
<comment type="caution">
    <text evidence="6">The sequence shown here is derived from an EMBL/GenBank/DDBJ whole genome shotgun (WGS) entry which is preliminary data.</text>
</comment>
<evidence type="ECO:0000256" key="3">
    <source>
        <dbReference type="SAM" id="SignalP"/>
    </source>
</evidence>
<feature type="chain" id="PRO_5010324241" evidence="3">
    <location>
        <begin position="27"/>
        <end position="363"/>
    </location>
</feature>
<reference evidence="6 7" key="1">
    <citation type="submission" date="2016-10" db="EMBL/GenBank/DDBJ databases">
        <title>Arsenicibacter rosenii gen. nov., sp. nov., an efficient arsenic-methylating bacterium isolated from an arsenic-contaminated paddy soil.</title>
        <authorList>
            <person name="Huang K."/>
        </authorList>
    </citation>
    <scope>NUCLEOTIDE SEQUENCE [LARGE SCALE GENOMIC DNA]</scope>
    <source>
        <strain evidence="6 7">SM-1</strain>
    </source>
</reference>
<keyword evidence="7" id="KW-1185">Reference proteome</keyword>
<name>A0A1S2VL46_9BACT</name>
<comment type="similarity">
    <text evidence="1">Belongs to the membrane fusion protein (MFP) (TC 8.A.1) family.</text>
</comment>
<dbReference type="RefSeq" id="WP_071503170.1">
    <property type="nucleotide sequence ID" value="NZ_MORL01000004.1"/>
</dbReference>
<dbReference type="SUPFAM" id="SSF111369">
    <property type="entry name" value="HlyD-like secretion proteins"/>
    <property type="match status" value="1"/>
</dbReference>
<evidence type="ECO:0000259" key="4">
    <source>
        <dbReference type="Pfam" id="PF25954"/>
    </source>
</evidence>
<feature type="coiled-coil region" evidence="2">
    <location>
        <begin position="108"/>
        <end position="135"/>
    </location>
</feature>
<accession>A0A1S2VL46</accession>
<dbReference type="OrthoDB" id="1522646at2"/>
<dbReference type="PANTHER" id="PTHR30469">
    <property type="entry name" value="MULTIDRUG RESISTANCE PROTEIN MDTA"/>
    <property type="match status" value="1"/>
</dbReference>
<dbReference type="Gene3D" id="2.40.50.100">
    <property type="match status" value="1"/>
</dbReference>
<protein>
    <submittedName>
        <fullName evidence="6">Uncharacterized protein</fullName>
    </submittedName>
</protein>
<dbReference type="Pfam" id="PF25954">
    <property type="entry name" value="Beta-barrel_RND_2"/>
    <property type="match status" value="1"/>
</dbReference>
<evidence type="ECO:0000256" key="1">
    <source>
        <dbReference type="ARBA" id="ARBA00009477"/>
    </source>
</evidence>
<evidence type="ECO:0000313" key="6">
    <source>
        <dbReference type="EMBL" id="OIN59487.1"/>
    </source>
</evidence>
<dbReference type="PANTHER" id="PTHR30469:SF38">
    <property type="entry name" value="HLYD FAMILY SECRETION PROTEIN"/>
    <property type="match status" value="1"/>
</dbReference>
<organism evidence="6 7">
    <name type="scientific">Arsenicibacter rosenii</name>
    <dbReference type="NCBI Taxonomy" id="1750698"/>
    <lineage>
        <taxon>Bacteria</taxon>
        <taxon>Pseudomonadati</taxon>
        <taxon>Bacteroidota</taxon>
        <taxon>Cytophagia</taxon>
        <taxon>Cytophagales</taxon>
        <taxon>Spirosomataceae</taxon>
        <taxon>Arsenicibacter</taxon>
    </lineage>
</organism>
<dbReference type="InterPro" id="IPR058792">
    <property type="entry name" value="Beta-barrel_RND_2"/>
</dbReference>
<dbReference type="EMBL" id="MORL01000004">
    <property type="protein sequence ID" value="OIN59487.1"/>
    <property type="molecule type" value="Genomic_DNA"/>
</dbReference>
<gene>
    <name evidence="6" type="ORF">BLX24_11005</name>
</gene>
<dbReference type="InterPro" id="IPR058627">
    <property type="entry name" value="MdtA-like_C"/>
</dbReference>
<dbReference type="GO" id="GO:0015562">
    <property type="term" value="F:efflux transmembrane transporter activity"/>
    <property type="evidence" value="ECO:0007669"/>
    <property type="project" value="TreeGrafter"/>
</dbReference>
<evidence type="ECO:0000259" key="5">
    <source>
        <dbReference type="Pfam" id="PF25967"/>
    </source>
</evidence>
<evidence type="ECO:0000256" key="2">
    <source>
        <dbReference type="SAM" id="Coils"/>
    </source>
</evidence>
<keyword evidence="2" id="KW-0175">Coiled coil</keyword>
<feature type="signal peptide" evidence="3">
    <location>
        <begin position="1"/>
        <end position="26"/>
    </location>
</feature>
<dbReference type="NCBIfam" id="TIGR01730">
    <property type="entry name" value="RND_mfp"/>
    <property type="match status" value="1"/>
</dbReference>
<dbReference type="Gene3D" id="2.40.30.170">
    <property type="match status" value="1"/>
</dbReference>
<dbReference type="Proteomes" id="UP000181790">
    <property type="component" value="Unassembled WGS sequence"/>
</dbReference>
<feature type="domain" description="Multidrug resistance protein MdtA-like C-terminal permuted SH3" evidence="5">
    <location>
        <begin position="293"/>
        <end position="352"/>
    </location>
</feature>
<dbReference type="InterPro" id="IPR006143">
    <property type="entry name" value="RND_pump_MFP"/>
</dbReference>
<evidence type="ECO:0000313" key="7">
    <source>
        <dbReference type="Proteomes" id="UP000181790"/>
    </source>
</evidence>
<proteinExistence type="inferred from homology"/>
<dbReference type="GO" id="GO:1990281">
    <property type="term" value="C:efflux pump complex"/>
    <property type="evidence" value="ECO:0007669"/>
    <property type="project" value="TreeGrafter"/>
</dbReference>
<dbReference type="AlphaFoldDB" id="A0A1S2VL46"/>
<keyword evidence="3" id="KW-0732">Signal</keyword>
<sequence>MRYLLLKFTSVVICVSIFFCVSCQFAASTASTEADSTALNKPDAESLPVVQAQPVRTGTFLLASAATGLIRSAAQSKLHFRSGGTISRIFVRNGMTVQAGQLLAQLDKQDQQLAVRQAEDQVRESVAQLRGLIAEYGGHDLDTNSLKPNARAFVLTKSGYYRAHTALALARQNLGYTDLRAPYAGTIANLSAQPYNFITAYEVFCTLLSTAGLQAEFSVLESELRAIREGQPVTVVPVARPERSYQGQVTEINPFVNGQGLVLVRAGIRQADRQLFEGMNVRVRVERRVPGQLIIPKTAVVERSGRKVVFTLAEEGGQRLAKWNYVTIAYENDTEVAVSEGLKAGDQVIISGNLNLAHDAKVK</sequence>